<protein>
    <submittedName>
        <fullName evidence="2">Uncharacterized protein</fullName>
    </submittedName>
</protein>
<keyword evidence="1" id="KW-1133">Transmembrane helix</keyword>
<dbReference type="EMBL" id="JARBDR010000342">
    <property type="protein sequence ID" value="KAJ8314069.1"/>
    <property type="molecule type" value="Genomic_DNA"/>
</dbReference>
<organism evidence="2 3">
    <name type="scientific">Tegillarca granosa</name>
    <name type="common">Malaysian cockle</name>
    <name type="synonym">Anadara granosa</name>
    <dbReference type="NCBI Taxonomy" id="220873"/>
    <lineage>
        <taxon>Eukaryota</taxon>
        <taxon>Metazoa</taxon>
        <taxon>Spiralia</taxon>
        <taxon>Lophotrochozoa</taxon>
        <taxon>Mollusca</taxon>
        <taxon>Bivalvia</taxon>
        <taxon>Autobranchia</taxon>
        <taxon>Pteriomorphia</taxon>
        <taxon>Arcoida</taxon>
        <taxon>Arcoidea</taxon>
        <taxon>Arcidae</taxon>
        <taxon>Tegillarca</taxon>
    </lineage>
</organism>
<dbReference type="Proteomes" id="UP001217089">
    <property type="component" value="Unassembled WGS sequence"/>
</dbReference>
<evidence type="ECO:0000313" key="3">
    <source>
        <dbReference type="Proteomes" id="UP001217089"/>
    </source>
</evidence>
<keyword evidence="1" id="KW-0812">Transmembrane</keyword>
<sequence length="73" mass="8247">MESKCSYEYTMSGMGTLSIITGSLAYIYDDSEYRMLWAIGAGAVSTIWPWTMLVMLPDIKKLLKDDVIQERGT</sequence>
<gene>
    <name evidence="2" type="ORF">KUTeg_008630</name>
</gene>
<name>A0ABQ9F9Q2_TEGGR</name>
<keyword evidence="3" id="KW-1185">Reference proteome</keyword>
<feature type="transmembrane region" description="Helical" evidence="1">
    <location>
        <begin position="34"/>
        <end position="56"/>
    </location>
</feature>
<feature type="non-terminal residue" evidence="2">
    <location>
        <position position="73"/>
    </location>
</feature>
<accession>A0ABQ9F9Q2</accession>
<evidence type="ECO:0000313" key="2">
    <source>
        <dbReference type="EMBL" id="KAJ8314069.1"/>
    </source>
</evidence>
<reference evidence="2 3" key="1">
    <citation type="submission" date="2022-12" db="EMBL/GenBank/DDBJ databases">
        <title>Chromosome-level genome of Tegillarca granosa.</title>
        <authorList>
            <person name="Kim J."/>
        </authorList>
    </citation>
    <scope>NUCLEOTIDE SEQUENCE [LARGE SCALE GENOMIC DNA]</scope>
    <source>
        <strain evidence="2">Teg-2019</strain>
        <tissue evidence="2">Adductor muscle</tissue>
    </source>
</reference>
<keyword evidence="1" id="KW-0472">Membrane</keyword>
<feature type="transmembrane region" description="Helical" evidence="1">
    <location>
        <begin position="7"/>
        <end position="28"/>
    </location>
</feature>
<proteinExistence type="predicted"/>
<evidence type="ECO:0000256" key="1">
    <source>
        <dbReference type="SAM" id="Phobius"/>
    </source>
</evidence>
<comment type="caution">
    <text evidence="2">The sequence shown here is derived from an EMBL/GenBank/DDBJ whole genome shotgun (WGS) entry which is preliminary data.</text>
</comment>